<evidence type="ECO:0000313" key="2">
    <source>
        <dbReference type="EMBL" id="CAG6700174.1"/>
    </source>
</evidence>
<protein>
    <submittedName>
        <fullName evidence="2">Uncharacterized protein</fullName>
    </submittedName>
</protein>
<evidence type="ECO:0000256" key="1">
    <source>
        <dbReference type="SAM" id="MobiDB-lite"/>
    </source>
</evidence>
<proteinExistence type="predicted"/>
<dbReference type="EMBL" id="HBUF01339275">
    <property type="protein sequence ID" value="CAG6700192.1"/>
    <property type="molecule type" value="Transcribed_RNA"/>
</dbReference>
<organism evidence="2">
    <name type="scientific">Cacopsylla melanoneura</name>
    <dbReference type="NCBI Taxonomy" id="428564"/>
    <lineage>
        <taxon>Eukaryota</taxon>
        <taxon>Metazoa</taxon>
        <taxon>Ecdysozoa</taxon>
        <taxon>Arthropoda</taxon>
        <taxon>Hexapoda</taxon>
        <taxon>Insecta</taxon>
        <taxon>Pterygota</taxon>
        <taxon>Neoptera</taxon>
        <taxon>Paraneoptera</taxon>
        <taxon>Hemiptera</taxon>
        <taxon>Sternorrhyncha</taxon>
        <taxon>Psylloidea</taxon>
        <taxon>Psyllidae</taxon>
        <taxon>Psyllinae</taxon>
        <taxon>Cacopsylla</taxon>
    </lineage>
</organism>
<feature type="region of interest" description="Disordered" evidence="1">
    <location>
        <begin position="57"/>
        <end position="122"/>
    </location>
</feature>
<reference evidence="2" key="1">
    <citation type="submission" date="2021-05" db="EMBL/GenBank/DDBJ databases">
        <authorList>
            <person name="Alioto T."/>
            <person name="Alioto T."/>
            <person name="Gomez Garrido J."/>
        </authorList>
    </citation>
    <scope>NUCLEOTIDE SEQUENCE</scope>
</reference>
<dbReference type="AlphaFoldDB" id="A0A8D8XM92"/>
<sequence>MRRLLTNQTYRILRLVSIIDKEQNMLTQASVHLGTSILVVYYNSEQLIQLTHMLTEPKATPSSNDSNDSHYAHSPTTHHPPPEQEHPHNHSNSSRHPHNLPTPRGTVQPHLSTAPPRIQQPS</sequence>
<accession>A0A8D8XM92</accession>
<dbReference type="EMBL" id="HBUF01339271">
    <property type="protein sequence ID" value="CAG6700174.1"/>
    <property type="molecule type" value="Transcribed_RNA"/>
</dbReference>
<name>A0A8D8XM92_9HEMI</name>